<protein>
    <recommendedName>
        <fullName evidence="1">NTP pyrophosphohydrolase MazG-like domain-containing protein</fullName>
    </recommendedName>
</protein>
<dbReference type="Pfam" id="PF03819">
    <property type="entry name" value="MazG"/>
    <property type="match status" value="1"/>
</dbReference>
<evidence type="ECO:0000313" key="3">
    <source>
        <dbReference type="Proteomes" id="UP000654573"/>
    </source>
</evidence>
<sequence length="98" mass="11382">MINQNTEQIKLIAEKYGINNQLIKLMEECGELVTAAAKYDPQHRYTIEHIAEEAGDVRIMIMQIEYLMGIQTTVQESMNKKINRQISRMKEKGLLKEV</sequence>
<dbReference type="EMBL" id="JACOOU010000003">
    <property type="protein sequence ID" value="MBC5672579.1"/>
    <property type="molecule type" value="Genomic_DNA"/>
</dbReference>
<organism evidence="2 3">
    <name type="scientific">Blautia celeris</name>
    <dbReference type="NCBI Taxonomy" id="2763026"/>
    <lineage>
        <taxon>Bacteria</taxon>
        <taxon>Bacillati</taxon>
        <taxon>Bacillota</taxon>
        <taxon>Clostridia</taxon>
        <taxon>Lachnospirales</taxon>
        <taxon>Lachnospiraceae</taxon>
        <taxon>Blautia</taxon>
    </lineage>
</organism>
<keyword evidence="3" id="KW-1185">Reference proteome</keyword>
<dbReference type="Gene3D" id="1.10.287.1080">
    <property type="entry name" value="MazG-like"/>
    <property type="match status" value="1"/>
</dbReference>
<dbReference type="Proteomes" id="UP000654573">
    <property type="component" value="Unassembled WGS sequence"/>
</dbReference>
<gene>
    <name evidence="2" type="ORF">H8S76_09990</name>
</gene>
<accession>A0ABR7FBL8</accession>
<comment type="caution">
    <text evidence="2">The sequence shown here is derived from an EMBL/GenBank/DDBJ whole genome shotgun (WGS) entry which is preliminary data.</text>
</comment>
<dbReference type="SUPFAM" id="SSF101386">
    <property type="entry name" value="all-alpha NTP pyrophosphatases"/>
    <property type="match status" value="1"/>
</dbReference>
<evidence type="ECO:0000259" key="1">
    <source>
        <dbReference type="Pfam" id="PF03819"/>
    </source>
</evidence>
<reference evidence="2 3" key="1">
    <citation type="submission" date="2020-08" db="EMBL/GenBank/DDBJ databases">
        <title>Genome public.</title>
        <authorList>
            <person name="Liu C."/>
            <person name="Sun Q."/>
        </authorList>
    </citation>
    <scope>NUCLEOTIDE SEQUENCE [LARGE SCALE GENOMIC DNA]</scope>
    <source>
        <strain evidence="2 3">NSJ-34</strain>
    </source>
</reference>
<proteinExistence type="predicted"/>
<name>A0ABR7FBL8_9FIRM</name>
<feature type="domain" description="NTP pyrophosphohydrolase MazG-like" evidence="1">
    <location>
        <begin position="24"/>
        <end position="85"/>
    </location>
</feature>
<dbReference type="InterPro" id="IPR004518">
    <property type="entry name" value="MazG-like_dom"/>
</dbReference>
<dbReference type="RefSeq" id="WP_033144117.1">
    <property type="nucleotide sequence ID" value="NZ_JACOOU010000003.1"/>
</dbReference>
<evidence type="ECO:0000313" key="2">
    <source>
        <dbReference type="EMBL" id="MBC5672579.1"/>
    </source>
</evidence>